<sequence length="477" mass="55713">MKKTLKKSWLSFKLSLLFVLPVVASGQGYSIRLSLSGHANSQVLVTYYYFGNIYVKDTLQTNPEGLALFFGSKSLQQGIYQLYFDQEKQVDFLVGQDQNFEISLENKTSSPQIKGAWESEKFQEYLNRVAEQKSRYDTITAKKEQYKNQPDSVSRYNQQLRKMNENLTSFRLEEGLKFADSFYGNFMTANQVPKPEENQLPAASLKNDSLRWVYEYNYRAKHYWDYFDLSDLRMWHTPYIKERLNNFLNKVLLQHPDTVLPAAIRLIEKHRNNKAIFQNLTSFILNNSIQSRIMGIENVFVGLAEKYYLSGQAFWVDAQTLDYIRQEVAIRKNNLMGNTASELLLEDANGEFHSLKQQATNYTVVAFWEPECGHCKTEIPRLYQEVFLKANPSNLSVYAVYTMNDKDSWLRFVEEHQIRDWLNVWDPHQSSNFRYLYGVRTTPSLFLLDKDKKIIAKNMDVSNLKQILSSLGVLQPE</sequence>
<keyword evidence="2" id="KW-0201">Cytochrome c-type biogenesis</keyword>
<protein>
    <submittedName>
        <fullName evidence="7">Redoxin domain-containing protein</fullName>
    </submittedName>
</protein>
<dbReference type="InterPro" id="IPR036249">
    <property type="entry name" value="Thioredoxin-like_sf"/>
</dbReference>
<keyword evidence="8" id="KW-1185">Reference proteome</keyword>
<reference evidence="7" key="1">
    <citation type="submission" date="2022-10" db="EMBL/GenBank/DDBJ databases">
        <title>Gaoshiqiia sediminis gen. nov., sp. nov., isolated from coastal sediment.</title>
        <authorList>
            <person name="Yu W.X."/>
            <person name="Mu D.S."/>
            <person name="Du J.Z."/>
            <person name="Liang Y.Q."/>
        </authorList>
    </citation>
    <scope>NUCLEOTIDE SEQUENCE</scope>
    <source>
        <strain evidence="7">A06</strain>
    </source>
</reference>
<dbReference type="EMBL" id="JAPAAF010000024">
    <property type="protein sequence ID" value="MCW0483908.1"/>
    <property type="molecule type" value="Genomic_DNA"/>
</dbReference>
<dbReference type="InterPro" id="IPR000866">
    <property type="entry name" value="AhpC/TSA"/>
</dbReference>
<name>A0AA41YCF9_9BACT</name>
<keyword evidence="4" id="KW-0676">Redox-active center</keyword>
<dbReference type="SUPFAM" id="SSF52833">
    <property type="entry name" value="Thioredoxin-like"/>
    <property type="match status" value="1"/>
</dbReference>
<dbReference type="PROSITE" id="PS51352">
    <property type="entry name" value="THIOREDOXIN_2"/>
    <property type="match status" value="1"/>
</dbReference>
<proteinExistence type="predicted"/>
<dbReference type="InterPro" id="IPR013766">
    <property type="entry name" value="Thioredoxin_domain"/>
</dbReference>
<dbReference type="GO" id="GO:0016491">
    <property type="term" value="F:oxidoreductase activity"/>
    <property type="evidence" value="ECO:0007669"/>
    <property type="project" value="InterPro"/>
</dbReference>
<comment type="subcellular location">
    <subcellularLocation>
        <location evidence="1">Cell envelope</location>
    </subcellularLocation>
</comment>
<accession>A0AA41YCF9</accession>
<evidence type="ECO:0000256" key="5">
    <source>
        <dbReference type="SAM" id="Coils"/>
    </source>
</evidence>
<dbReference type="CDD" id="cd02966">
    <property type="entry name" value="TlpA_like_family"/>
    <property type="match status" value="1"/>
</dbReference>
<dbReference type="RefSeq" id="WP_282592501.1">
    <property type="nucleotide sequence ID" value="NZ_JAPAAF010000024.1"/>
</dbReference>
<dbReference type="Gene3D" id="3.40.30.10">
    <property type="entry name" value="Glutaredoxin"/>
    <property type="match status" value="1"/>
</dbReference>
<evidence type="ECO:0000259" key="6">
    <source>
        <dbReference type="PROSITE" id="PS51352"/>
    </source>
</evidence>
<evidence type="ECO:0000256" key="2">
    <source>
        <dbReference type="ARBA" id="ARBA00022748"/>
    </source>
</evidence>
<dbReference type="AlphaFoldDB" id="A0AA41YCF9"/>
<keyword evidence="5" id="KW-0175">Coiled coil</keyword>
<dbReference type="Proteomes" id="UP001163821">
    <property type="component" value="Unassembled WGS sequence"/>
</dbReference>
<dbReference type="GO" id="GO:0017004">
    <property type="term" value="P:cytochrome complex assembly"/>
    <property type="evidence" value="ECO:0007669"/>
    <property type="project" value="UniProtKB-KW"/>
</dbReference>
<dbReference type="Pfam" id="PF17127">
    <property type="entry name" value="DUF5106"/>
    <property type="match status" value="1"/>
</dbReference>
<dbReference type="Pfam" id="PF00578">
    <property type="entry name" value="AhpC-TSA"/>
    <property type="match status" value="1"/>
</dbReference>
<organism evidence="7 8">
    <name type="scientific">Gaoshiqia sediminis</name>
    <dbReference type="NCBI Taxonomy" id="2986998"/>
    <lineage>
        <taxon>Bacteria</taxon>
        <taxon>Pseudomonadati</taxon>
        <taxon>Bacteroidota</taxon>
        <taxon>Bacteroidia</taxon>
        <taxon>Marinilabiliales</taxon>
        <taxon>Prolixibacteraceae</taxon>
        <taxon>Gaoshiqia</taxon>
    </lineage>
</organism>
<dbReference type="GO" id="GO:0030313">
    <property type="term" value="C:cell envelope"/>
    <property type="evidence" value="ECO:0007669"/>
    <property type="project" value="UniProtKB-SubCell"/>
</dbReference>
<evidence type="ECO:0000256" key="3">
    <source>
        <dbReference type="ARBA" id="ARBA00023157"/>
    </source>
</evidence>
<evidence type="ECO:0000313" key="7">
    <source>
        <dbReference type="EMBL" id="MCW0483908.1"/>
    </source>
</evidence>
<feature type="coiled-coil region" evidence="5">
    <location>
        <begin position="129"/>
        <end position="173"/>
    </location>
</feature>
<dbReference type="GO" id="GO:0016209">
    <property type="term" value="F:antioxidant activity"/>
    <property type="evidence" value="ECO:0007669"/>
    <property type="project" value="InterPro"/>
</dbReference>
<evidence type="ECO:0000313" key="8">
    <source>
        <dbReference type="Proteomes" id="UP001163821"/>
    </source>
</evidence>
<comment type="caution">
    <text evidence="7">The sequence shown here is derived from an EMBL/GenBank/DDBJ whole genome shotgun (WGS) entry which is preliminary data.</text>
</comment>
<keyword evidence="3" id="KW-1015">Disulfide bond</keyword>
<evidence type="ECO:0000256" key="4">
    <source>
        <dbReference type="ARBA" id="ARBA00023284"/>
    </source>
</evidence>
<dbReference type="InterPro" id="IPR033395">
    <property type="entry name" value="DUF5106"/>
</dbReference>
<gene>
    <name evidence="7" type="ORF">N2K84_14285</name>
</gene>
<dbReference type="PANTHER" id="PTHR42852">
    <property type="entry name" value="THIOL:DISULFIDE INTERCHANGE PROTEIN DSBE"/>
    <property type="match status" value="1"/>
</dbReference>
<feature type="domain" description="Thioredoxin" evidence="6">
    <location>
        <begin position="334"/>
        <end position="476"/>
    </location>
</feature>
<evidence type="ECO:0000256" key="1">
    <source>
        <dbReference type="ARBA" id="ARBA00004196"/>
    </source>
</evidence>
<dbReference type="PANTHER" id="PTHR42852:SF6">
    <property type="entry name" value="THIOL:DISULFIDE INTERCHANGE PROTEIN DSBE"/>
    <property type="match status" value="1"/>
</dbReference>
<dbReference type="InterPro" id="IPR050553">
    <property type="entry name" value="Thioredoxin_ResA/DsbE_sf"/>
</dbReference>